<evidence type="ECO:0000313" key="4">
    <source>
        <dbReference type="Proteomes" id="UP001187203"/>
    </source>
</evidence>
<sequence length="172" mass="19536">MSPTRAMAFQTGNRDVMNADAFRCVALNCVIYVFIAVVRYFIFEQAPLASALGFSAWKTAMFLDEDHEANEAAELTKQTLVDTQERMGMMLDLMPMGFLIHTRQGIILGNQEAARLLQVPQDEVVGKHFLDFLTTHAGEAAKQIEEPFMAGLAWNQRRRRSERPRVRRGRSD</sequence>
<gene>
    <name evidence="3" type="ORF">R1523_34475</name>
</gene>
<accession>A0ABU3YXI9</accession>
<organism evidence="3 4">
    <name type="scientific">Rhizobium brockwellii</name>
    <dbReference type="NCBI Taxonomy" id="3019932"/>
    <lineage>
        <taxon>Bacteria</taxon>
        <taxon>Pseudomonadati</taxon>
        <taxon>Pseudomonadota</taxon>
        <taxon>Alphaproteobacteria</taxon>
        <taxon>Hyphomicrobiales</taxon>
        <taxon>Rhizobiaceae</taxon>
        <taxon>Rhizobium/Agrobacterium group</taxon>
        <taxon>Rhizobium</taxon>
    </lineage>
</organism>
<evidence type="ECO:0000313" key="3">
    <source>
        <dbReference type="EMBL" id="MDV4190573.1"/>
    </source>
</evidence>
<reference evidence="4" key="1">
    <citation type="journal article" date="2023" name="Int. J. Mol. Sci.">
        <title>Genomic and Metabolic Characterization of Plant Growth-Promoting Rhizobacteria Isolated from Nodules of Clovers Grown in Non-Farmed Soil.</title>
        <authorList>
            <person name="Wojcik M."/>
            <person name="Koper P."/>
            <person name="Zebracki K."/>
            <person name="Marczak M."/>
            <person name="Mazur A."/>
        </authorList>
    </citation>
    <scope>NUCLEOTIDE SEQUENCE [LARGE SCALE GENOMIC DNA]</scope>
    <source>
        <strain evidence="4">KB12</strain>
    </source>
</reference>
<proteinExistence type="predicted"/>
<dbReference type="SMART" id="SM00091">
    <property type="entry name" value="PAS"/>
    <property type="match status" value="1"/>
</dbReference>
<dbReference type="Proteomes" id="UP001187203">
    <property type="component" value="Unassembled WGS sequence"/>
</dbReference>
<keyword evidence="4" id="KW-1185">Reference proteome</keyword>
<dbReference type="Gene3D" id="3.30.450.20">
    <property type="entry name" value="PAS domain"/>
    <property type="match status" value="1"/>
</dbReference>
<dbReference type="RefSeq" id="WP_128409177.1">
    <property type="nucleotide sequence ID" value="NZ_JAWJWH010000036.1"/>
</dbReference>
<comment type="caution">
    <text evidence="3">The sequence shown here is derived from an EMBL/GenBank/DDBJ whole genome shotgun (WGS) entry which is preliminary data.</text>
</comment>
<dbReference type="EMBL" id="JAWJWI010000035">
    <property type="protein sequence ID" value="MDV4190573.1"/>
    <property type="molecule type" value="Genomic_DNA"/>
</dbReference>
<evidence type="ECO:0000259" key="2">
    <source>
        <dbReference type="SMART" id="SM00091"/>
    </source>
</evidence>
<feature type="domain" description="PAS" evidence="2">
    <location>
        <begin position="85"/>
        <end position="150"/>
    </location>
</feature>
<protein>
    <submittedName>
        <fullName evidence="3">PAS domain-containing protein</fullName>
    </submittedName>
</protein>
<keyword evidence="1" id="KW-0812">Transmembrane</keyword>
<name>A0ABU3YXI9_9HYPH</name>
<feature type="transmembrane region" description="Helical" evidence="1">
    <location>
        <begin position="21"/>
        <end position="42"/>
    </location>
</feature>
<evidence type="ECO:0000256" key="1">
    <source>
        <dbReference type="SAM" id="Phobius"/>
    </source>
</evidence>
<dbReference type="SUPFAM" id="SSF55785">
    <property type="entry name" value="PYP-like sensor domain (PAS domain)"/>
    <property type="match status" value="1"/>
</dbReference>
<dbReference type="CDD" id="cd00130">
    <property type="entry name" value="PAS"/>
    <property type="match status" value="1"/>
</dbReference>
<keyword evidence="1" id="KW-1133">Transmembrane helix</keyword>
<keyword evidence="1" id="KW-0472">Membrane</keyword>
<dbReference type="InterPro" id="IPR035965">
    <property type="entry name" value="PAS-like_dom_sf"/>
</dbReference>
<dbReference type="InterPro" id="IPR000014">
    <property type="entry name" value="PAS"/>
</dbReference>